<gene>
    <name evidence="4" type="ORF">GCM10007888_33080</name>
    <name evidence="3" type="ORF">MOX02_16380</name>
</gene>
<protein>
    <recommendedName>
        <fullName evidence="7">Molecular chaperone-like protein</fullName>
    </recommendedName>
</protein>
<sequence>MGRSLPLIAVALFVAVAVGVAVFWGFGLLRSAQDDAPGKPPVTACDPPGYDKGPRPAECPQAVPPTQRAP</sequence>
<dbReference type="EMBL" id="BJZU01000027">
    <property type="protein sequence ID" value="GEP03600.1"/>
    <property type="molecule type" value="Genomic_DNA"/>
</dbReference>
<keyword evidence="2" id="KW-0812">Transmembrane</keyword>
<evidence type="ECO:0000313" key="3">
    <source>
        <dbReference type="EMBL" id="GEP03600.1"/>
    </source>
</evidence>
<reference evidence="4" key="4">
    <citation type="submission" date="2023-01" db="EMBL/GenBank/DDBJ databases">
        <title>Draft genome sequence of Methylobacterium oxalidis strain NBRC 107715.</title>
        <authorList>
            <person name="Sun Q."/>
            <person name="Mori K."/>
        </authorList>
    </citation>
    <scope>NUCLEOTIDE SEQUENCE</scope>
    <source>
        <strain evidence="4">NBRC 107715</strain>
    </source>
</reference>
<evidence type="ECO:0008006" key="7">
    <source>
        <dbReference type="Google" id="ProtNLM"/>
    </source>
</evidence>
<reference evidence="4" key="1">
    <citation type="journal article" date="2014" name="Int. J. Syst. Evol. Microbiol.">
        <title>Complete genome of a new Firmicutes species belonging to the dominant human colonic microbiota ('Ruminococcus bicirculans') reveals two chromosomes and a selective capacity to utilize plant glucans.</title>
        <authorList>
            <consortium name="NISC Comparative Sequencing Program"/>
            <person name="Wegmann U."/>
            <person name="Louis P."/>
            <person name="Goesmann A."/>
            <person name="Henrissat B."/>
            <person name="Duncan S.H."/>
            <person name="Flint H.J."/>
        </authorList>
    </citation>
    <scope>NUCLEOTIDE SEQUENCE</scope>
    <source>
        <strain evidence="4">NBRC 107715</strain>
    </source>
</reference>
<dbReference type="AlphaFoldDB" id="A0A512J0U2"/>
<evidence type="ECO:0000313" key="6">
    <source>
        <dbReference type="Proteomes" id="UP001156856"/>
    </source>
</evidence>
<evidence type="ECO:0000256" key="1">
    <source>
        <dbReference type="SAM" id="MobiDB-lite"/>
    </source>
</evidence>
<proteinExistence type="predicted"/>
<feature type="transmembrane region" description="Helical" evidence="2">
    <location>
        <begin position="6"/>
        <end position="29"/>
    </location>
</feature>
<reference evidence="3 5" key="3">
    <citation type="submission" date="2019-07" db="EMBL/GenBank/DDBJ databases">
        <title>Whole genome shotgun sequence of Methylobacterium oxalidis NBRC 107715.</title>
        <authorList>
            <person name="Hosoyama A."/>
            <person name="Uohara A."/>
            <person name="Ohji S."/>
            <person name="Ichikawa N."/>
        </authorList>
    </citation>
    <scope>NUCLEOTIDE SEQUENCE [LARGE SCALE GENOMIC DNA]</scope>
    <source>
        <strain evidence="3 5">NBRC 107715</strain>
    </source>
</reference>
<feature type="region of interest" description="Disordered" evidence="1">
    <location>
        <begin position="33"/>
        <end position="70"/>
    </location>
</feature>
<evidence type="ECO:0000256" key="2">
    <source>
        <dbReference type="SAM" id="Phobius"/>
    </source>
</evidence>
<keyword evidence="2" id="KW-1133">Transmembrane helix</keyword>
<evidence type="ECO:0000313" key="4">
    <source>
        <dbReference type="EMBL" id="GLS64927.1"/>
    </source>
</evidence>
<organism evidence="3 5">
    <name type="scientific">Methylobacterium oxalidis</name>
    <dbReference type="NCBI Taxonomy" id="944322"/>
    <lineage>
        <taxon>Bacteria</taxon>
        <taxon>Pseudomonadati</taxon>
        <taxon>Pseudomonadota</taxon>
        <taxon>Alphaproteobacteria</taxon>
        <taxon>Hyphomicrobiales</taxon>
        <taxon>Methylobacteriaceae</taxon>
        <taxon>Methylobacterium</taxon>
    </lineage>
</organism>
<dbReference type="Proteomes" id="UP000321960">
    <property type="component" value="Unassembled WGS sequence"/>
</dbReference>
<comment type="caution">
    <text evidence="3">The sequence shown here is derived from an EMBL/GenBank/DDBJ whole genome shotgun (WGS) entry which is preliminary data.</text>
</comment>
<keyword evidence="6" id="KW-1185">Reference proteome</keyword>
<keyword evidence="2" id="KW-0472">Membrane</keyword>
<name>A0A512J0U2_9HYPH</name>
<dbReference type="EMBL" id="BSPK01000058">
    <property type="protein sequence ID" value="GLS64927.1"/>
    <property type="molecule type" value="Genomic_DNA"/>
</dbReference>
<evidence type="ECO:0000313" key="5">
    <source>
        <dbReference type="Proteomes" id="UP000321960"/>
    </source>
</evidence>
<dbReference type="Proteomes" id="UP001156856">
    <property type="component" value="Unassembled WGS sequence"/>
</dbReference>
<accession>A0A512J0U2</accession>
<reference evidence="6" key="2">
    <citation type="journal article" date="2019" name="Int. J. Syst. Evol. Microbiol.">
        <title>The Global Catalogue of Microorganisms (GCM) 10K type strain sequencing project: providing services to taxonomists for standard genome sequencing and annotation.</title>
        <authorList>
            <consortium name="The Broad Institute Genomics Platform"/>
            <consortium name="The Broad Institute Genome Sequencing Center for Infectious Disease"/>
            <person name="Wu L."/>
            <person name="Ma J."/>
        </authorList>
    </citation>
    <scope>NUCLEOTIDE SEQUENCE [LARGE SCALE GENOMIC DNA]</scope>
    <source>
        <strain evidence="6">NBRC 107715</strain>
    </source>
</reference>